<dbReference type="PANTHER" id="PTHR43281:SF1">
    <property type="entry name" value="FARNESYL DIPHOSPHATE SYNTHASE"/>
    <property type="match status" value="1"/>
</dbReference>
<dbReference type="InterPro" id="IPR000092">
    <property type="entry name" value="Polyprenyl_synt"/>
</dbReference>
<dbReference type="SFLD" id="SFLDS00005">
    <property type="entry name" value="Isoprenoid_Synthase_Type_I"/>
    <property type="match status" value="1"/>
</dbReference>
<evidence type="ECO:0000256" key="6">
    <source>
        <dbReference type="ARBA" id="ARBA00023229"/>
    </source>
</evidence>
<dbReference type="PROSITE" id="PS00723">
    <property type="entry name" value="POLYPRENYL_SYNTHASE_1"/>
    <property type="match status" value="1"/>
</dbReference>
<dbReference type="EC" id="2.5.1.10" evidence="7"/>
<keyword evidence="4" id="KW-0479">Metal-binding</keyword>
<dbReference type="GO" id="GO:0008299">
    <property type="term" value="P:isoprenoid biosynthetic process"/>
    <property type="evidence" value="ECO:0007669"/>
    <property type="project" value="UniProtKB-KW"/>
</dbReference>
<dbReference type="GO" id="GO:0004337">
    <property type="term" value="F:(2E,6E)-farnesyl diphosphate synthase activity"/>
    <property type="evidence" value="ECO:0007669"/>
    <property type="project" value="UniProtKB-EC"/>
</dbReference>
<dbReference type="GO" id="GO:0046872">
    <property type="term" value="F:metal ion binding"/>
    <property type="evidence" value="ECO:0007669"/>
    <property type="project" value="UniProtKB-KW"/>
</dbReference>
<gene>
    <name evidence="7" type="ORF">MGWOODY_Tha2310</name>
</gene>
<dbReference type="GO" id="GO:0005737">
    <property type="term" value="C:cytoplasm"/>
    <property type="evidence" value="ECO:0007669"/>
    <property type="project" value="UniProtKB-ARBA"/>
</dbReference>
<name>A0A160TBA4_9ZZZZ</name>
<dbReference type="PROSITE" id="PS00444">
    <property type="entry name" value="POLYPRENYL_SYNTHASE_2"/>
    <property type="match status" value="1"/>
</dbReference>
<comment type="similarity">
    <text evidence="2">Belongs to the FPP/GGPP synthase family.</text>
</comment>
<evidence type="ECO:0000256" key="4">
    <source>
        <dbReference type="ARBA" id="ARBA00022723"/>
    </source>
</evidence>
<dbReference type="SFLD" id="SFLDG01017">
    <property type="entry name" value="Polyprenyl_Transferase_Like"/>
    <property type="match status" value="1"/>
</dbReference>
<protein>
    <submittedName>
        <fullName evidence="7">Octaprenyl-diphosphate synthase / Dimethylallyltransferase / Geranyltranstransferase (Farnesyldiphosphate synthase) / Geranylgeranyl pyrophosphate synthetase</fullName>
        <ecNumber evidence="7">2.5.1.-</ecNumber>
        <ecNumber evidence="7">2.5.1.1</ecNumber>
        <ecNumber evidence="7">2.5.1.10</ecNumber>
        <ecNumber evidence="7">2.5.1.29</ecNumber>
    </submittedName>
</protein>
<proteinExistence type="inferred from homology"/>
<dbReference type="InterPro" id="IPR008949">
    <property type="entry name" value="Isoprenoid_synthase_dom_sf"/>
</dbReference>
<keyword evidence="3 7" id="KW-0808">Transferase</keyword>
<evidence type="ECO:0000256" key="5">
    <source>
        <dbReference type="ARBA" id="ARBA00022842"/>
    </source>
</evidence>
<comment type="cofactor">
    <cofactor evidence="1">
        <name>Mg(2+)</name>
        <dbReference type="ChEBI" id="CHEBI:18420"/>
    </cofactor>
</comment>
<dbReference type="Pfam" id="PF00348">
    <property type="entry name" value="polyprenyl_synt"/>
    <property type="match status" value="1"/>
</dbReference>
<dbReference type="EC" id="2.5.1.1" evidence="7"/>
<organism evidence="7">
    <name type="scientific">hydrothermal vent metagenome</name>
    <dbReference type="NCBI Taxonomy" id="652676"/>
    <lineage>
        <taxon>unclassified sequences</taxon>
        <taxon>metagenomes</taxon>
        <taxon>ecological metagenomes</taxon>
    </lineage>
</organism>
<evidence type="ECO:0000256" key="1">
    <source>
        <dbReference type="ARBA" id="ARBA00001946"/>
    </source>
</evidence>
<dbReference type="GO" id="GO:0004161">
    <property type="term" value="F:dimethylallyltranstransferase activity"/>
    <property type="evidence" value="ECO:0007669"/>
    <property type="project" value="UniProtKB-EC"/>
</dbReference>
<evidence type="ECO:0000313" key="7">
    <source>
        <dbReference type="EMBL" id="CUS41071.1"/>
    </source>
</evidence>
<dbReference type="InterPro" id="IPR053378">
    <property type="entry name" value="Prenyl_diphosphate_synthase"/>
</dbReference>
<keyword evidence="5" id="KW-0460">Magnesium</keyword>
<evidence type="ECO:0000256" key="2">
    <source>
        <dbReference type="ARBA" id="ARBA00006706"/>
    </source>
</evidence>
<dbReference type="AlphaFoldDB" id="A0A160TBA4"/>
<evidence type="ECO:0000256" key="3">
    <source>
        <dbReference type="ARBA" id="ARBA00022679"/>
    </source>
</evidence>
<dbReference type="FunFam" id="1.10.600.10:FF:000001">
    <property type="entry name" value="Geranylgeranyl diphosphate synthase"/>
    <property type="match status" value="1"/>
</dbReference>
<dbReference type="CDD" id="cd00685">
    <property type="entry name" value="Trans_IPPS_HT"/>
    <property type="match status" value="1"/>
</dbReference>
<dbReference type="EMBL" id="CZQC01000035">
    <property type="protein sequence ID" value="CUS41071.1"/>
    <property type="molecule type" value="Genomic_DNA"/>
</dbReference>
<dbReference type="PANTHER" id="PTHR43281">
    <property type="entry name" value="FARNESYL DIPHOSPHATE SYNTHASE"/>
    <property type="match status" value="1"/>
</dbReference>
<dbReference type="EC" id="2.5.1.-" evidence="7"/>
<keyword evidence="6" id="KW-0414">Isoprene biosynthesis</keyword>
<dbReference type="GO" id="GO:0004311">
    <property type="term" value="F:geranylgeranyl diphosphate synthase activity"/>
    <property type="evidence" value="ECO:0007669"/>
    <property type="project" value="UniProtKB-EC"/>
</dbReference>
<dbReference type="Gene3D" id="1.10.600.10">
    <property type="entry name" value="Farnesyl Diphosphate Synthase"/>
    <property type="match status" value="1"/>
</dbReference>
<reference evidence="7" key="1">
    <citation type="submission" date="2015-10" db="EMBL/GenBank/DDBJ databases">
        <authorList>
            <person name="Gilbert D.G."/>
        </authorList>
    </citation>
    <scope>NUCLEOTIDE SEQUENCE</scope>
</reference>
<dbReference type="SUPFAM" id="SSF48576">
    <property type="entry name" value="Terpenoid synthases"/>
    <property type="match status" value="1"/>
</dbReference>
<sequence length="291" mass="30910">MKLDQIQGRLATCFEQQLTTLNSSDPRLADAMRYGVMNGGKRIRPFLVYATVEALGGSPEQADVAAVAIEMIHSYSLVHDDLPAMDNDDLRRGKPTCHIAFDEATAILAGDALLTGAFELLANAPLQSDTQRLQLIRILSSAAGTAGMVAGQSIDLGHVGKDMTLAALERMHRHKTGALIRAAVLMGAACVSTNLPTEQRDALISYAEAIGLAFQVQDDILDIESDTATLGKPQGADIALNKPTYPALLGLEGARAKAAELVAEAHKALTCLPGDTNTLATLANYIVERKH</sequence>
<dbReference type="InterPro" id="IPR033749">
    <property type="entry name" value="Polyprenyl_synt_CS"/>
</dbReference>
<dbReference type="NCBIfam" id="NF045485">
    <property type="entry name" value="FPPsyn"/>
    <property type="match status" value="1"/>
</dbReference>
<dbReference type="NCBIfam" id="NF007877">
    <property type="entry name" value="PRK10581.1"/>
    <property type="match status" value="1"/>
</dbReference>
<dbReference type="EC" id="2.5.1.29" evidence="7"/>
<accession>A0A160TBA4</accession>